<dbReference type="InterPro" id="IPR024370">
    <property type="entry name" value="PBP_domain"/>
</dbReference>
<dbReference type="RefSeq" id="WP_050753467.1">
    <property type="nucleotide sequence ID" value="NZ_JQKC01000034.1"/>
</dbReference>
<dbReference type="SUPFAM" id="SSF53850">
    <property type="entry name" value="Periplasmic binding protein-like II"/>
    <property type="match status" value="1"/>
</dbReference>
<dbReference type="EMBL" id="LGTC01000001">
    <property type="protein sequence ID" value="KNY27650.1"/>
    <property type="molecule type" value="Genomic_DNA"/>
</dbReference>
<dbReference type="CDD" id="cd13653">
    <property type="entry name" value="PBP2_phosphate_like_1"/>
    <property type="match status" value="1"/>
</dbReference>
<evidence type="ECO:0000256" key="4">
    <source>
        <dbReference type="ARBA" id="ARBA00011529"/>
    </source>
</evidence>
<comment type="function">
    <text evidence="1">Part of the ABC transporter complex PstSACB involved in phosphate import.</text>
</comment>
<organism evidence="11 12">
    <name type="scientific">Pseudobacteroides cellulosolvens ATCC 35603 = DSM 2933</name>
    <dbReference type="NCBI Taxonomy" id="398512"/>
    <lineage>
        <taxon>Bacteria</taxon>
        <taxon>Bacillati</taxon>
        <taxon>Bacillota</taxon>
        <taxon>Clostridia</taxon>
        <taxon>Eubacteriales</taxon>
        <taxon>Oscillospiraceae</taxon>
        <taxon>Pseudobacteroides</taxon>
    </lineage>
</organism>
<evidence type="ECO:0000259" key="10">
    <source>
        <dbReference type="PROSITE" id="PS51766"/>
    </source>
</evidence>
<feature type="signal peptide" evidence="9">
    <location>
        <begin position="1"/>
        <end position="28"/>
    </location>
</feature>
<dbReference type="Gene3D" id="3.40.190.10">
    <property type="entry name" value="Periplasmic binding protein-like II"/>
    <property type="match status" value="2"/>
</dbReference>
<evidence type="ECO:0000256" key="2">
    <source>
        <dbReference type="ARBA" id="ARBA00004193"/>
    </source>
</evidence>
<keyword evidence="8" id="KW-0449">Lipoprotein</keyword>
<reference evidence="12" key="1">
    <citation type="submission" date="2015-07" db="EMBL/GenBank/DDBJ databases">
        <title>Near-Complete Genome Sequence of the Cellulolytic Bacterium Bacteroides (Pseudobacteroides) cellulosolvens ATCC 35603.</title>
        <authorList>
            <person name="Dassa B."/>
            <person name="Utturkar S.M."/>
            <person name="Klingeman D.M."/>
            <person name="Hurt R.A."/>
            <person name="Keller M."/>
            <person name="Xu J."/>
            <person name="Reddy Y.H.K."/>
            <person name="Borovok I."/>
            <person name="Grinberg I.R."/>
            <person name="Lamed R."/>
            <person name="Zhivin O."/>
            <person name="Bayer E.A."/>
            <person name="Brown S.D."/>
        </authorList>
    </citation>
    <scope>NUCLEOTIDE SEQUENCE [LARGE SCALE GENOMIC DNA]</scope>
    <source>
        <strain evidence="12">DSM 2933</strain>
    </source>
</reference>
<evidence type="ECO:0000256" key="7">
    <source>
        <dbReference type="ARBA" id="ARBA00023139"/>
    </source>
</evidence>
<evidence type="ECO:0000256" key="8">
    <source>
        <dbReference type="ARBA" id="ARBA00023288"/>
    </source>
</evidence>
<dbReference type="STRING" id="398512.Bccel_2921"/>
<dbReference type="CDD" id="cd14256">
    <property type="entry name" value="Dockerin_I"/>
    <property type="match status" value="1"/>
</dbReference>
<dbReference type="InterPro" id="IPR002105">
    <property type="entry name" value="Dockerin_1_rpt"/>
</dbReference>
<evidence type="ECO:0000313" key="11">
    <source>
        <dbReference type="EMBL" id="KNY27650.1"/>
    </source>
</evidence>
<keyword evidence="6 9" id="KW-0732">Signal</keyword>
<evidence type="ECO:0000256" key="5">
    <source>
        <dbReference type="ARBA" id="ARBA00022592"/>
    </source>
</evidence>
<dbReference type="InterPro" id="IPR036439">
    <property type="entry name" value="Dockerin_dom_sf"/>
</dbReference>
<dbReference type="InterPro" id="IPR016134">
    <property type="entry name" value="Dockerin_dom"/>
</dbReference>
<comment type="subcellular location">
    <subcellularLocation>
        <location evidence="2">Cell membrane</location>
        <topology evidence="2">Lipid-anchor</topology>
    </subcellularLocation>
</comment>
<feature type="chain" id="PRO_5039519431" evidence="9">
    <location>
        <begin position="29"/>
        <end position="484"/>
    </location>
</feature>
<evidence type="ECO:0000256" key="6">
    <source>
        <dbReference type="ARBA" id="ARBA00022729"/>
    </source>
</evidence>
<evidence type="ECO:0000256" key="1">
    <source>
        <dbReference type="ARBA" id="ARBA00002841"/>
    </source>
</evidence>
<comment type="subunit">
    <text evidence="4">The complex is composed of two ATP-binding proteins (PstB), two transmembrane proteins (PstC and PstA) and a solute-binding protein (PstS).</text>
</comment>
<gene>
    <name evidence="11" type="ORF">Bccel_2921</name>
</gene>
<dbReference type="Proteomes" id="UP000036923">
    <property type="component" value="Unassembled WGS sequence"/>
</dbReference>
<dbReference type="InterPro" id="IPR050811">
    <property type="entry name" value="Phosphate_ABC_transporter"/>
</dbReference>
<keyword evidence="7" id="KW-0564">Palmitate</keyword>
<dbReference type="GO" id="GO:0004553">
    <property type="term" value="F:hydrolase activity, hydrolyzing O-glycosyl compounds"/>
    <property type="evidence" value="ECO:0007669"/>
    <property type="project" value="InterPro"/>
</dbReference>
<dbReference type="GO" id="GO:0006817">
    <property type="term" value="P:phosphate ion transport"/>
    <property type="evidence" value="ECO:0007669"/>
    <property type="project" value="UniProtKB-KW"/>
</dbReference>
<dbReference type="OrthoDB" id="9790048at2"/>
<comment type="caution">
    <text evidence="11">The sequence shown here is derived from an EMBL/GenBank/DDBJ whole genome shotgun (WGS) entry which is preliminary data.</text>
</comment>
<proteinExistence type="inferred from homology"/>
<dbReference type="PANTHER" id="PTHR30570:SF1">
    <property type="entry name" value="PHOSPHATE-BINDING PROTEIN PSTS"/>
    <property type="match status" value="1"/>
</dbReference>
<dbReference type="Gene3D" id="1.10.1330.10">
    <property type="entry name" value="Dockerin domain"/>
    <property type="match status" value="1"/>
</dbReference>
<evidence type="ECO:0000256" key="3">
    <source>
        <dbReference type="ARBA" id="ARBA00008725"/>
    </source>
</evidence>
<feature type="domain" description="Dockerin" evidence="10">
    <location>
        <begin position="399"/>
        <end position="469"/>
    </location>
</feature>
<dbReference type="PANTHER" id="PTHR30570">
    <property type="entry name" value="PERIPLASMIC PHOSPHATE BINDING COMPONENT OF PHOSPHATE ABC TRANSPORTER"/>
    <property type="match status" value="1"/>
</dbReference>
<dbReference type="AlphaFoldDB" id="A0A0L6JPK7"/>
<dbReference type="eggNOG" id="COG0226">
    <property type="taxonomic scope" value="Bacteria"/>
</dbReference>
<sequence precursor="true">MLKFKRAVNLLIAATVLTGSFIIPSVQANAAATPLKVGGSTTIAPLARTLETGFEASTGNAVDVVITEGGSGAGLSGVLDGSLDVGMMSRDLSDSEKATYPYIIPITIGKDAVAVIVNPSNPITNLTQDQVKNIFSSAATSPITNWSQLGGNNAPIEVHTRTEGSGTLDAFKELALGKTTIVSTAINHPSSEEMQVSVKDNANAIGFVSLDYVNETVKSTKIDNIECSVINAKNSVYPYVRPLNYITKREAVGNALKWIYYNLGKDAQALIESKKYIRVNDDTLNVVVNSEIQQTVKDVAGELDDGISLTISVTTGDNSSICTAVNNEQAECGIIKGDLDSSWAGLAGRAVAQDSTGTKFTFVTKKFGKVDAIGAAEVLRYVIRNPRGQKIVVKNGLFRVWKFGDVTGDGLVNAADYSNLRSYLLKKVVSLPATAWLFSADVSGDNLINAGDYSILQSYLLKKTTQYPTMQAENKYLPYYPPMP</sequence>
<keyword evidence="12" id="KW-1185">Reference proteome</keyword>
<comment type="similarity">
    <text evidence="3">Belongs to the PstS family.</text>
</comment>
<dbReference type="PROSITE" id="PS51766">
    <property type="entry name" value="DOCKERIN"/>
    <property type="match status" value="1"/>
</dbReference>
<keyword evidence="5" id="KW-0813">Transport</keyword>
<dbReference type="Pfam" id="PF00404">
    <property type="entry name" value="Dockerin_1"/>
    <property type="match status" value="1"/>
</dbReference>
<evidence type="ECO:0000256" key="9">
    <source>
        <dbReference type="SAM" id="SignalP"/>
    </source>
</evidence>
<dbReference type="GO" id="GO:0005886">
    <property type="term" value="C:plasma membrane"/>
    <property type="evidence" value="ECO:0007669"/>
    <property type="project" value="UniProtKB-SubCell"/>
</dbReference>
<dbReference type="SUPFAM" id="SSF63446">
    <property type="entry name" value="Type I dockerin domain"/>
    <property type="match status" value="1"/>
</dbReference>
<dbReference type="Pfam" id="PF12849">
    <property type="entry name" value="PBP_like_2"/>
    <property type="match status" value="1"/>
</dbReference>
<name>A0A0L6JPK7_9FIRM</name>
<accession>A0A0L6JPK7</accession>
<dbReference type="GO" id="GO:0000272">
    <property type="term" value="P:polysaccharide catabolic process"/>
    <property type="evidence" value="ECO:0007669"/>
    <property type="project" value="InterPro"/>
</dbReference>
<protein>
    <submittedName>
        <fullName evidence="11">PBP domain containing protein</fullName>
    </submittedName>
</protein>
<keyword evidence="5" id="KW-0592">Phosphate transport</keyword>
<evidence type="ECO:0000313" key="12">
    <source>
        <dbReference type="Proteomes" id="UP000036923"/>
    </source>
</evidence>